<dbReference type="InterPro" id="IPR038352">
    <property type="entry name" value="Imelysin_sf"/>
</dbReference>
<dbReference type="InterPro" id="IPR034984">
    <property type="entry name" value="Imelysin-like_IPPA"/>
</dbReference>
<dbReference type="AlphaFoldDB" id="A0A090WQ86"/>
<organism evidence="4 5">
    <name type="scientific">Algibacter lectus</name>
    <dbReference type="NCBI Taxonomy" id="221126"/>
    <lineage>
        <taxon>Bacteria</taxon>
        <taxon>Pseudomonadati</taxon>
        <taxon>Bacteroidota</taxon>
        <taxon>Flavobacteriia</taxon>
        <taxon>Flavobacteriales</taxon>
        <taxon>Flavobacteriaceae</taxon>
        <taxon>Algibacter</taxon>
    </lineage>
</organism>
<gene>
    <name evidence="4" type="ORF">JCM19274_5232</name>
</gene>
<evidence type="ECO:0000259" key="3">
    <source>
        <dbReference type="Pfam" id="PF09375"/>
    </source>
</evidence>
<reference evidence="4 5" key="1">
    <citation type="journal article" date="2014" name="Genome Announc.">
        <title>Draft Genome Sequences of Marine Flavobacterium Algibacter lectus Strains SS8 and NR4.</title>
        <authorList>
            <person name="Takatani N."/>
            <person name="Nakanishi M."/>
            <person name="Meirelles P."/>
            <person name="Mino S."/>
            <person name="Suda W."/>
            <person name="Oshima K."/>
            <person name="Hattori M."/>
            <person name="Ohkuma M."/>
            <person name="Hosokawa M."/>
            <person name="Miyashita K."/>
            <person name="Thompson F.L."/>
            <person name="Niwa A."/>
            <person name="Sawabe T."/>
            <person name="Sawabe T."/>
        </authorList>
    </citation>
    <scope>NUCLEOTIDE SEQUENCE [LARGE SCALE GENOMIC DNA]</scope>
    <source>
        <strain evidence="5">JCM19274</strain>
    </source>
</reference>
<protein>
    <submittedName>
        <fullName evidence="4">Iron-regulated protein A</fullName>
    </submittedName>
</protein>
<feature type="domain" description="Imelysin-like" evidence="3">
    <location>
        <begin position="46"/>
        <end position="326"/>
    </location>
</feature>
<evidence type="ECO:0000256" key="2">
    <source>
        <dbReference type="ARBA" id="ARBA00022729"/>
    </source>
</evidence>
<accession>A0A090WQ86</accession>
<dbReference type="Proteomes" id="UP000029643">
    <property type="component" value="Unassembled WGS sequence"/>
</dbReference>
<proteinExistence type="predicted"/>
<keyword evidence="2" id="KW-0732">Signal</keyword>
<sequence length="359" mass="39581">MRNLSILFLSFLLFTCNSSDDNTKASFKVDLLLTDVVNQNILPAVDYFVSESVNLNTAVETYLAASTEFNLEALRVQWQVSAKAYGSIYAFNIGDVRGQFMHQALFNWPTLPTAIENILINNEVVDEALVLRLSPQIKTLSGLEYLLFGDDLATVNAAFVSSEKRRNYLKYTALELKSQSERLQGIWGGTVNSDAYASTFIANQETGIKGSFNLLYNGLFNLIDNAKITKIGKPAGLENSDNVNPEISQAYFSHTSLAIIENNIKSLEAVYFNPNGLGISDYVYATIDNDDLNNAVEAKIAEVYAAIDAIPTNFYTAITSNPEEVENLHEKLGELGVLFSVDVRSILSIIITTTDNDGD</sequence>
<name>A0A090WQ86_9FLAO</name>
<dbReference type="InterPro" id="IPR018976">
    <property type="entry name" value="Imelysin-like"/>
</dbReference>
<evidence type="ECO:0000256" key="1">
    <source>
        <dbReference type="ARBA" id="ARBA00004196"/>
    </source>
</evidence>
<comment type="subcellular location">
    <subcellularLocation>
        <location evidence="1">Cell envelope</location>
    </subcellularLocation>
</comment>
<dbReference type="RefSeq" id="WP_042494896.1">
    <property type="nucleotide sequence ID" value="NZ_BBNU01000001.1"/>
</dbReference>
<comment type="caution">
    <text evidence="4">The sequence shown here is derived from an EMBL/GenBank/DDBJ whole genome shotgun (WGS) entry which is preliminary data.</text>
</comment>
<dbReference type="Pfam" id="PF09375">
    <property type="entry name" value="Peptidase_M75"/>
    <property type="match status" value="1"/>
</dbReference>
<dbReference type="CDD" id="cd14659">
    <property type="entry name" value="Imelysin-like_IPPA"/>
    <property type="match status" value="1"/>
</dbReference>
<evidence type="ECO:0000313" key="5">
    <source>
        <dbReference type="Proteomes" id="UP000029643"/>
    </source>
</evidence>
<dbReference type="Gene3D" id="1.20.1420.20">
    <property type="entry name" value="M75 peptidase, HXXE motif"/>
    <property type="match status" value="1"/>
</dbReference>
<dbReference type="STRING" id="221126.SAMN04489722_102345"/>
<dbReference type="EMBL" id="BBNU01000001">
    <property type="protein sequence ID" value="GAL77519.1"/>
    <property type="molecule type" value="Genomic_DNA"/>
</dbReference>
<evidence type="ECO:0000313" key="4">
    <source>
        <dbReference type="EMBL" id="GAL77519.1"/>
    </source>
</evidence>
<dbReference type="GO" id="GO:0030313">
    <property type="term" value="C:cell envelope"/>
    <property type="evidence" value="ECO:0007669"/>
    <property type="project" value="UniProtKB-SubCell"/>
</dbReference>